<name>A0A2P2JTH3_RHIMU</name>
<proteinExistence type="predicted"/>
<dbReference type="EMBL" id="GGEC01016283">
    <property type="protein sequence ID" value="MBW96766.1"/>
    <property type="molecule type" value="Transcribed_RNA"/>
</dbReference>
<protein>
    <submittedName>
        <fullName evidence="1">Uncharacterized protein</fullName>
    </submittedName>
</protein>
<sequence length="79" mass="9310">MLCERSKDSRFVKSPRFGGMLPDRSLFDKLRTLIIFKVPITGGMRPWNPLFDRSMPAIISRIFEYFRYLPLFAKISSYS</sequence>
<evidence type="ECO:0000313" key="1">
    <source>
        <dbReference type="EMBL" id="MBW96766.1"/>
    </source>
</evidence>
<accession>A0A2P2JTH3</accession>
<dbReference type="AlphaFoldDB" id="A0A2P2JTH3"/>
<organism evidence="1">
    <name type="scientific">Rhizophora mucronata</name>
    <name type="common">Asiatic mangrove</name>
    <dbReference type="NCBI Taxonomy" id="61149"/>
    <lineage>
        <taxon>Eukaryota</taxon>
        <taxon>Viridiplantae</taxon>
        <taxon>Streptophyta</taxon>
        <taxon>Embryophyta</taxon>
        <taxon>Tracheophyta</taxon>
        <taxon>Spermatophyta</taxon>
        <taxon>Magnoliopsida</taxon>
        <taxon>eudicotyledons</taxon>
        <taxon>Gunneridae</taxon>
        <taxon>Pentapetalae</taxon>
        <taxon>rosids</taxon>
        <taxon>fabids</taxon>
        <taxon>Malpighiales</taxon>
        <taxon>Rhizophoraceae</taxon>
        <taxon>Rhizophora</taxon>
    </lineage>
</organism>
<reference evidence="1" key="1">
    <citation type="submission" date="2018-02" db="EMBL/GenBank/DDBJ databases">
        <title>Rhizophora mucronata_Transcriptome.</title>
        <authorList>
            <person name="Meera S.P."/>
            <person name="Sreeshan A."/>
            <person name="Augustine A."/>
        </authorList>
    </citation>
    <scope>NUCLEOTIDE SEQUENCE</scope>
    <source>
        <tissue evidence="1">Leaf</tissue>
    </source>
</reference>